<dbReference type="InterPro" id="IPR000864">
    <property type="entry name" value="Prot_inh_pot1"/>
</dbReference>
<name>A0A484KW21_9ASTE</name>
<sequence>MAKQENENEVLLKQSDHCKGKSYWPELVGVDGEEAKEIIEKENPNVTIVQIFPVGKGLQSADHYCRHLQEKWWTEDPLASPFLVRHSSRAQAQIALQSYNLIWS</sequence>
<dbReference type="SUPFAM" id="SSF54654">
    <property type="entry name" value="CI-2 family of serine protease inhibitors"/>
    <property type="match status" value="1"/>
</dbReference>
<dbReference type="Proteomes" id="UP000595140">
    <property type="component" value="Unassembled WGS sequence"/>
</dbReference>
<dbReference type="GO" id="GO:0009611">
    <property type="term" value="P:response to wounding"/>
    <property type="evidence" value="ECO:0007669"/>
    <property type="project" value="InterPro"/>
</dbReference>
<accession>A0A484KW21</accession>
<dbReference type="EMBL" id="OOIL02000725">
    <property type="protein sequence ID" value="VFQ68745.1"/>
    <property type="molecule type" value="Genomic_DNA"/>
</dbReference>
<dbReference type="PROSITE" id="PS00285">
    <property type="entry name" value="POTATO_INHIBITOR"/>
    <property type="match status" value="1"/>
</dbReference>
<reference evidence="4 5" key="1">
    <citation type="submission" date="2018-04" db="EMBL/GenBank/DDBJ databases">
        <authorList>
            <person name="Vogel A."/>
        </authorList>
    </citation>
    <scope>NUCLEOTIDE SEQUENCE [LARGE SCALE GENOMIC DNA]</scope>
</reference>
<evidence type="ECO:0000256" key="3">
    <source>
        <dbReference type="ARBA" id="ARBA00022900"/>
    </source>
</evidence>
<dbReference type="Pfam" id="PF00280">
    <property type="entry name" value="potato_inhibit"/>
    <property type="match status" value="1"/>
</dbReference>
<keyword evidence="3" id="KW-0722">Serine protease inhibitor</keyword>
<dbReference type="GO" id="GO:0004867">
    <property type="term" value="F:serine-type endopeptidase inhibitor activity"/>
    <property type="evidence" value="ECO:0007669"/>
    <property type="project" value="UniProtKB-KW"/>
</dbReference>
<organism evidence="4 5">
    <name type="scientific">Cuscuta campestris</name>
    <dbReference type="NCBI Taxonomy" id="132261"/>
    <lineage>
        <taxon>Eukaryota</taxon>
        <taxon>Viridiplantae</taxon>
        <taxon>Streptophyta</taxon>
        <taxon>Embryophyta</taxon>
        <taxon>Tracheophyta</taxon>
        <taxon>Spermatophyta</taxon>
        <taxon>Magnoliopsida</taxon>
        <taxon>eudicotyledons</taxon>
        <taxon>Gunneridae</taxon>
        <taxon>Pentapetalae</taxon>
        <taxon>asterids</taxon>
        <taxon>lamiids</taxon>
        <taxon>Solanales</taxon>
        <taxon>Convolvulaceae</taxon>
        <taxon>Cuscuteae</taxon>
        <taxon>Cuscuta</taxon>
        <taxon>Cuscuta subgen. Grammica</taxon>
        <taxon>Cuscuta sect. Cleistogrammica</taxon>
    </lineage>
</organism>
<evidence type="ECO:0000256" key="1">
    <source>
        <dbReference type="ARBA" id="ARBA00008210"/>
    </source>
</evidence>
<dbReference type="PANTHER" id="PTHR33091:SF73">
    <property type="entry name" value="INHIBITOR OF TRYPSIN AND HAGEMAN FACTOR-LIKE"/>
    <property type="match status" value="1"/>
</dbReference>
<dbReference type="Gene3D" id="3.30.10.10">
    <property type="entry name" value="Trypsin Inhibitor V, subunit A"/>
    <property type="match status" value="1"/>
</dbReference>
<evidence type="ECO:0000313" key="5">
    <source>
        <dbReference type="Proteomes" id="UP000595140"/>
    </source>
</evidence>
<dbReference type="AlphaFoldDB" id="A0A484KW21"/>
<dbReference type="PANTHER" id="PTHR33091">
    <property type="entry name" value="PROTEIN, PUTATIVE, EXPRESSED-RELATED"/>
    <property type="match status" value="1"/>
</dbReference>
<evidence type="ECO:0000313" key="4">
    <source>
        <dbReference type="EMBL" id="VFQ68745.1"/>
    </source>
</evidence>
<dbReference type="InterPro" id="IPR036354">
    <property type="entry name" value="Prot_inh_pot1_sf"/>
</dbReference>
<dbReference type="OrthoDB" id="10013825at2759"/>
<keyword evidence="2" id="KW-0646">Protease inhibitor</keyword>
<gene>
    <name evidence="4" type="ORF">CCAM_LOCUS10521</name>
</gene>
<evidence type="ECO:0000256" key="2">
    <source>
        <dbReference type="ARBA" id="ARBA00022690"/>
    </source>
</evidence>
<proteinExistence type="inferred from homology"/>
<protein>
    <submittedName>
        <fullName evidence="4">Uncharacterized protein</fullName>
    </submittedName>
</protein>
<comment type="similarity">
    <text evidence="1">Belongs to the protease inhibitor I13 (potato type I serine protease inhibitor) family.</text>
</comment>
<keyword evidence="5" id="KW-1185">Reference proteome</keyword>